<dbReference type="KEGG" id="clup:CLUP02_05660"/>
<dbReference type="AlphaFoldDB" id="A0A9Q8SN72"/>
<dbReference type="Proteomes" id="UP000830671">
    <property type="component" value="Chromosome 3"/>
</dbReference>
<dbReference type="GeneID" id="73339676"/>
<sequence>MIFGVEPGLEKESRKLWNYDSIVNFNIVDAFMATIKFSRLVTTFSQRLNDQRKVVGLDHRTGQVASIALTSDEPCVVLGCGREVNYPSGRPDGLPLGRACRCHCPELLLSTSQDRAPPLTKIDYLEQRE</sequence>
<organism evidence="1 2">
    <name type="scientific">Colletotrichum lupini</name>
    <dbReference type="NCBI Taxonomy" id="145971"/>
    <lineage>
        <taxon>Eukaryota</taxon>
        <taxon>Fungi</taxon>
        <taxon>Dikarya</taxon>
        <taxon>Ascomycota</taxon>
        <taxon>Pezizomycotina</taxon>
        <taxon>Sordariomycetes</taxon>
        <taxon>Hypocreomycetidae</taxon>
        <taxon>Glomerellales</taxon>
        <taxon>Glomerellaceae</taxon>
        <taxon>Colletotrichum</taxon>
        <taxon>Colletotrichum acutatum species complex</taxon>
    </lineage>
</organism>
<proteinExistence type="predicted"/>
<gene>
    <name evidence="1" type="ORF">CLUP02_05660</name>
</gene>
<dbReference type="RefSeq" id="XP_049141809.1">
    <property type="nucleotide sequence ID" value="XM_049284666.1"/>
</dbReference>
<dbReference type="EMBL" id="CP019475">
    <property type="protein sequence ID" value="UQC80178.1"/>
    <property type="molecule type" value="Genomic_DNA"/>
</dbReference>
<name>A0A9Q8SN72_9PEZI</name>
<evidence type="ECO:0000313" key="1">
    <source>
        <dbReference type="EMBL" id="UQC80178.1"/>
    </source>
</evidence>
<keyword evidence="2" id="KW-1185">Reference proteome</keyword>
<evidence type="ECO:0000313" key="2">
    <source>
        <dbReference type="Proteomes" id="UP000830671"/>
    </source>
</evidence>
<protein>
    <submittedName>
        <fullName evidence="1">Uncharacterized protein</fullName>
    </submittedName>
</protein>
<accession>A0A9Q8SN72</accession>
<reference evidence="1" key="1">
    <citation type="journal article" date="2021" name="Mol. Plant Microbe Interact.">
        <title>Complete Genome Sequence of the Plant-Pathogenic Fungus Colletotrichum lupini.</title>
        <authorList>
            <person name="Baroncelli R."/>
            <person name="Pensec F."/>
            <person name="Da Lio D."/>
            <person name="Boufleur T."/>
            <person name="Vicente I."/>
            <person name="Sarrocco S."/>
            <person name="Picot A."/>
            <person name="Baraldi E."/>
            <person name="Sukno S."/>
            <person name="Thon M."/>
            <person name="Le Floch G."/>
        </authorList>
    </citation>
    <scope>NUCLEOTIDE SEQUENCE</scope>
    <source>
        <strain evidence="1">IMI 504893</strain>
    </source>
</reference>